<keyword evidence="3" id="KW-0964">Secreted</keyword>
<feature type="transmembrane region" description="Helical" evidence="7">
    <location>
        <begin position="20"/>
        <end position="38"/>
    </location>
</feature>
<dbReference type="GO" id="GO:0007218">
    <property type="term" value="P:neuropeptide signaling pathway"/>
    <property type="evidence" value="ECO:0007669"/>
    <property type="project" value="UniProtKB-KW"/>
</dbReference>
<protein>
    <submittedName>
        <fullName evidence="8">Uncharacterized protein</fullName>
    </submittedName>
</protein>
<evidence type="ECO:0000256" key="4">
    <source>
        <dbReference type="ARBA" id="ARBA00022685"/>
    </source>
</evidence>
<evidence type="ECO:0000256" key="1">
    <source>
        <dbReference type="ARBA" id="ARBA00004613"/>
    </source>
</evidence>
<keyword evidence="6" id="KW-0527">Neuropeptide</keyword>
<keyword evidence="7" id="KW-0472">Membrane</keyword>
<accession>A0AAN5DB33</accession>
<dbReference type="GO" id="GO:0005576">
    <property type="term" value="C:extracellular region"/>
    <property type="evidence" value="ECO:0007669"/>
    <property type="project" value="UniProtKB-SubCell"/>
</dbReference>
<name>A0AAN5DB33_9BILA</name>
<dbReference type="Proteomes" id="UP001328107">
    <property type="component" value="Unassembled WGS sequence"/>
</dbReference>
<evidence type="ECO:0000313" key="8">
    <source>
        <dbReference type="EMBL" id="GMR60288.1"/>
    </source>
</evidence>
<evidence type="ECO:0000256" key="2">
    <source>
        <dbReference type="ARBA" id="ARBA00006356"/>
    </source>
</evidence>
<sequence>SYLRHSRQVPLPSSIQSEMAHTLLAVLIICVALVSAEYSDDLTKRNAFGTMRFGKRSMRLVESGEASAGLPRLTRSGASLGTMRFGKRAMATAELELPEEMDIFPGAKRSAALGTMRFGRR</sequence>
<evidence type="ECO:0000256" key="3">
    <source>
        <dbReference type="ARBA" id="ARBA00022525"/>
    </source>
</evidence>
<comment type="similarity">
    <text evidence="2">Belongs to the FARP (FMRFamide related peptide) family.</text>
</comment>
<dbReference type="AlphaFoldDB" id="A0AAN5DB33"/>
<gene>
    <name evidence="8" type="ORF">PMAYCL1PPCAC_30483</name>
</gene>
<reference evidence="9" key="1">
    <citation type="submission" date="2022-10" db="EMBL/GenBank/DDBJ databases">
        <title>Genome assembly of Pristionchus species.</title>
        <authorList>
            <person name="Yoshida K."/>
            <person name="Sommer R.J."/>
        </authorList>
    </citation>
    <scope>NUCLEOTIDE SEQUENCE [LARGE SCALE GENOMIC DNA]</scope>
    <source>
        <strain evidence="9">RS5460</strain>
    </source>
</reference>
<keyword evidence="7" id="KW-1133">Transmembrane helix</keyword>
<evidence type="ECO:0000256" key="6">
    <source>
        <dbReference type="ARBA" id="ARBA00023320"/>
    </source>
</evidence>
<keyword evidence="5" id="KW-0027">Amidation</keyword>
<dbReference type="Pfam" id="PF01581">
    <property type="entry name" value="FARP"/>
    <property type="match status" value="1"/>
</dbReference>
<evidence type="ECO:0000256" key="5">
    <source>
        <dbReference type="ARBA" id="ARBA00022815"/>
    </source>
</evidence>
<evidence type="ECO:0000313" key="9">
    <source>
        <dbReference type="Proteomes" id="UP001328107"/>
    </source>
</evidence>
<evidence type="ECO:0000256" key="7">
    <source>
        <dbReference type="SAM" id="Phobius"/>
    </source>
</evidence>
<feature type="non-terminal residue" evidence="8">
    <location>
        <position position="1"/>
    </location>
</feature>
<keyword evidence="9" id="KW-1185">Reference proteome</keyword>
<comment type="caution">
    <text evidence="8">The sequence shown here is derived from an EMBL/GenBank/DDBJ whole genome shotgun (WGS) entry which is preliminary data.</text>
</comment>
<dbReference type="InterPro" id="IPR002544">
    <property type="entry name" value="FMRFamid-related_peptide-like"/>
</dbReference>
<comment type="subcellular location">
    <subcellularLocation>
        <location evidence="1">Secreted</location>
    </subcellularLocation>
</comment>
<proteinExistence type="inferred from homology"/>
<dbReference type="EMBL" id="BTRK01000006">
    <property type="protein sequence ID" value="GMR60288.1"/>
    <property type="molecule type" value="Genomic_DNA"/>
</dbReference>
<keyword evidence="7" id="KW-0812">Transmembrane</keyword>
<keyword evidence="4" id="KW-0165">Cleavage on pair of basic residues</keyword>
<organism evidence="8 9">
    <name type="scientific">Pristionchus mayeri</name>
    <dbReference type="NCBI Taxonomy" id="1317129"/>
    <lineage>
        <taxon>Eukaryota</taxon>
        <taxon>Metazoa</taxon>
        <taxon>Ecdysozoa</taxon>
        <taxon>Nematoda</taxon>
        <taxon>Chromadorea</taxon>
        <taxon>Rhabditida</taxon>
        <taxon>Rhabditina</taxon>
        <taxon>Diplogasteromorpha</taxon>
        <taxon>Diplogasteroidea</taxon>
        <taxon>Neodiplogasteridae</taxon>
        <taxon>Pristionchus</taxon>
    </lineage>
</organism>